<keyword evidence="2" id="KW-1003">Cell membrane</keyword>
<dbReference type="PANTHER" id="PTHR45621">
    <property type="entry name" value="OS01G0588500 PROTEIN-RELATED"/>
    <property type="match status" value="1"/>
</dbReference>
<keyword evidence="6" id="KW-1185">Reference proteome</keyword>
<feature type="compositionally biased region" description="Pro residues" evidence="3">
    <location>
        <begin position="122"/>
        <end position="132"/>
    </location>
</feature>
<dbReference type="Pfam" id="PF07714">
    <property type="entry name" value="PK_Tyr_Ser-Thr"/>
    <property type="match status" value="1"/>
</dbReference>
<dbReference type="Gene3D" id="3.30.200.20">
    <property type="entry name" value="Phosphorylase Kinase, domain 1"/>
    <property type="match status" value="1"/>
</dbReference>
<feature type="region of interest" description="Disordered" evidence="3">
    <location>
        <begin position="1"/>
        <end position="29"/>
    </location>
</feature>
<evidence type="ECO:0000256" key="2">
    <source>
        <dbReference type="ARBA" id="ARBA00022475"/>
    </source>
</evidence>
<sequence length="557" mass="61123">MQTNRGNNHVPAALPEPQTHTQPQSTSASFRTKFETFASIKQVAENRTQVLSAPSALDSAEHNALVLVEHVEQEESKHHAGPMKEQRPSTPRGVISLASIEHKEREESKHLAGLTKEQSSPTPQPLPLPLPPRSSAALKATTSINSGTLSASGPLHASGLLPLPPTGPFRNFLYAEIAAACDNFSSDRCVSKCLSSVVYRASFHDDASSLKKFEATVNLLHSSTKGLKEFINEVNTLASLQHPCICKLLGFHARVGSERRMLVFEKQCYGSLDHLLFGKFDGPTLDWNTRIKIAICAAQGLTFLHEEGPFQAMYNDFSTANIQIDKDFSAKLSGYGCVGHVCEEEISNYSSAVGCLPVETLQRGILTPKSNVWSFGIILLELLTGRKNLDSCYPKEERDLVKWSSPFLVDGYKLLTIIDPKLKGRFPCKAARALAEITQRCLKKEPSERPNMRTVVNHLEIVLDLRYSRWLEPEALISGEHMSGSPSSNGIKNHASIEPKLSFSPPILTPPLSPPRWSGVTLLPCQACSSILVEELNKLENGKSSPSVTRRASVEGF</sequence>
<protein>
    <recommendedName>
        <fullName evidence="4">Protein kinase domain-containing protein</fullName>
    </recommendedName>
</protein>
<dbReference type="SUPFAM" id="SSF56112">
    <property type="entry name" value="Protein kinase-like (PK-like)"/>
    <property type="match status" value="1"/>
</dbReference>
<dbReference type="Proteomes" id="UP001497480">
    <property type="component" value="Unassembled WGS sequence"/>
</dbReference>
<comment type="subcellular location">
    <subcellularLocation>
        <location evidence="1">Cell membrane</location>
    </subcellularLocation>
</comment>
<comment type="caution">
    <text evidence="5">The sequence shown here is derived from an EMBL/GenBank/DDBJ whole genome shotgun (WGS) entry which is preliminary data.</text>
</comment>
<evidence type="ECO:0000256" key="1">
    <source>
        <dbReference type="ARBA" id="ARBA00004236"/>
    </source>
</evidence>
<keyword evidence="2" id="KW-0472">Membrane</keyword>
<feature type="compositionally biased region" description="Basic and acidic residues" evidence="3">
    <location>
        <begin position="100"/>
        <end position="110"/>
    </location>
</feature>
<name>A0AAV1XUA6_LUPLU</name>
<dbReference type="EMBL" id="CAXHTB010000018">
    <property type="protein sequence ID" value="CAL0324627.1"/>
    <property type="molecule type" value="Genomic_DNA"/>
</dbReference>
<gene>
    <name evidence="5" type="ORF">LLUT_LOCUS25687</name>
</gene>
<dbReference type="InterPro" id="IPR011009">
    <property type="entry name" value="Kinase-like_dom_sf"/>
</dbReference>
<dbReference type="Gene3D" id="1.10.510.10">
    <property type="entry name" value="Transferase(Phosphotransferase) domain 1"/>
    <property type="match status" value="1"/>
</dbReference>
<dbReference type="GO" id="GO:0005886">
    <property type="term" value="C:plasma membrane"/>
    <property type="evidence" value="ECO:0007669"/>
    <property type="project" value="UniProtKB-SubCell"/>
</dbReference>
<organism evidence="5 6">
    <name type="scientific">Lupinus luteus</name>
    <name type="common">European yellow lupine</name>
    <dbReference type="NCBI Taxonomy" id="3873"/>
    <lineage>
        <taxon>Eukaryota</taxon>
        <taxon>Viridiplantae</taxon>
        <taxon>Streptophyta</taxon>
        <taxon>Embryophyta</taxon>
        <taxon>Tracheophyta</taxon>
        <taxon>Spermatophyta</taxon>
        <taxon>Magnoliopsida</taxon>
        <taxon>eudicotyledons</taxon>
        <taxon>Gunneridae</taxon>
        <taxon>Pentapetalae</taxon>
        <taxon>rosids</taxon>
        <taxon>fabids</taxon>
        <taxon>Fabales</taxon>
        <taxon>Fabaceae</taxon>
        <taxon>Papilionoideae</taxon>
        <taxon>50 kb inversion clade</taxon>
        <taxon>genistoids sensu lato</taxon>
        <taxon>core genistoids</taxon>
        <taxon>Genisteae</taxon>
        <taxon>Lupinus</taxon>
    </lineage>
</organism>
<evidence type="ECO:0000256" key="3">
    <source>
        <dbReference type="SAM" id="MobiDB-lite"/>
    </source>
</evidence>
<dbReference type="PROSITE" id="PS50011">
    <property type="entry name" value="PROTEIN_KINASE_DOM"/>
    <property type="match status" value="1"/>
</dbReference>
<proteinExistence type="predicted"/>
<feature type="compositionally biased region" description="Polar residues" evidence="3">
    <location>
        <begin position="18"/>
        <end position="29"/>
    </location>
</feature>
<feature type="compositionally biased region" description="Basic and acidic residues" evidence="3">
    <location>
        <begin position="72"/>
        <end position="87"/>
    </location>
</feature>
<dbReference type="GO" id="GO:0004672">
    <property type="term" value="F:protein kinase activity"/>
    <property type="evidence" value="ECO:0007669"/>
    <property type="project" value="InterPro"/>
</dbReference>
<accession>A0AAV1XUA6</accession>
<feature type="region of interest" description="Disordered" evidence="3">
    <location>
        <begin position="72"/>
        <end position="134"/>
    </location>
</feature>
<evidence type="ECO:0000313" key="5">
    <source>
        <dbReference type="EMBL" id="CAL0324627.1"/>
    </source>
</evidence>
<evidence type="ECO:0000313" key="6">
    <source>
        <dbReference type="Proteomes" id="UP001497480"/>
    </source>
</evidence>
<dbReference type="AlphaFoldDB" id="A0AAV1XUA6"/>
<dbReference type="InterPro" id="IPR000719">
    <property type="entry name" value="Prot_kinase_dom"/>
</dbReference>
<feature type="domain" description="Protein kinase" evidence="4">
    <location>
        <begin position="184"/>
        <end position="461"/>
    </location>
</feature>
<dbReference type="InterPro" id="IPR001245">
    <property type="entry name" value="Ser-Thr/Tyr_kinase_cat_dom"/>
</dbReference>
<dbReference type="InterPro" id="IPR050823">
    <property type="entry name" value="Plant_Ser_Thr_Prot_Kinase"/>
</dbReference>
<reference evidence="5 6" key="1">
    <citation type="submission" date="2024-03" db="EMBL/GenBank/DDBJ databases">
        <authorList>
            <person name="Martinez-Hernandez J."/>
        </authorList>
    </citation>
    <scope>NUCLEOTIDE SEQUENCE [LARGE SCALE GENOMIC DNA]</scope>
</reference>
<dbReference type="GO" id="GO:0005524">
    <property type="term" value="F:ATP binding"/>
    <property type="evidence" value="ECO:0007669"/>
    <property type="project" value="InterPro"/>
</dbReference>
<evidence type="ECO:0000259" key="4">
    <source>
        <dbReference type="PROSITE" id="PS50011"/>
    </source>
</evidence>